<dbReference type="EMBL" id="JAMKFB020000015">
    <property type="protein sequence ID" value="KAL0173758.1"/>
    <property type="molecule type" value="Genomic_DNA"/>
</dbReference>
<evidence type="ECO:0000313" key="2">
    <source>
        <dbReference type="EMBL" id="KAL0173758.1"/>
    </source>
</evidence>
<dbReference type="Proteomes" id="UP001529510">
    <property type="component" value="Unassembled WGS sequence"/>
</dbReference>
<reference evidence="2 3" key="1">
    <citation type="submission" date="2024-05" db="EMBL/GenBank/DDBJ databases">
        <title>Genome sequencing and assembly of Indian major carp, Cirrhinus mrigala (Hamilton, 1822).</title>
        <authorList>
            <person name="Mohindra V."/>
            <person name="Chowdhury L.M."/>
            <person name="Lal K."/>
            <person name="Jena J.K."/>
        </authorList>
    </citation>
    <scope>NUCLEOTIDE SEQUENCE [LARGE SCALE GENOMIC DNA]</scope>
    <source>
        <strain evidence="2">CM1030</strain>
        <tissue evidence="2">Blood</tissue>
    </source>
</reference>
<gene>
    <name evidence="2" type="ORF">M9458_029726</name>
</gene>
<protein>
    <recommendedName>
        <fullName evidence="1">PI3K/PI4K catalytic domain-containing protein</fullName>
    </recommendedName>
</protein>
<proteinExistence type="predicted"/>
<evidence type="ECO:0000259" key="1">
    <source>
        <dbReference type="PROSITE" id="PS50290"/>
    </source>
</evidence>
<sequence>GLGDRHIQNILIDKETAELVHIDLGMCTEKLMLQKIFALFMFSPSLSFHTGVAFEQGKILPTPETVPFRLSRDIVDGMGITGVEGVFRR</sequence>
<dbReference type="InterPro" id="IPR036940">
    <property type="entry name" value="PI3/4_kinase_cat_sf"/>
</dbReference>
<dbReference type="PROSITE" id="PS50290">
    <property type="entry name" value="PI3_4_KINASE_3"/>
    <property type="match status" value="1"/>
</dbReference>
<dbReference type="AlphaFoldDB" id="A0ABD0PI57"/>
<dbReference type="SUPFAM" id="SSF56112">
    <property type="entry name" value="Protein kinase-like (PK-like)"/>
    <property type="match status" value="1"/>
</dbReference>
<dbReference type="Pfam" id="PF00454">
    <property type="entry name" value="PI3_PI4_kinase"/>
    <property type="match status" value="1"/>
</dbReference>
<evidence type="ECO:0000313" key="3">
    <source>
        <dbReference type="Proteomes" id="UP001529510"/>
    </source>
</evidence>
<dbReference type="PANTHER" id="PTHR37079:SF4">
    <property type="entry name" value="SERINE_THREONINE-PROTEIN KINASE ATM"/>
    <property type="match status" value="1"/>
</dbReference>
<dbReference type="InterPro" id="IPR038980">
    <property type="entry name" value="ATM_plant"/>
</dbReference>
<organism evidence="2 3">
    <name type="scientific">Cirrhinus mrigala</name>
    <name type="common">Mrigala</name>
    <dbReference type="NCBI Taxonomy" id="683832"/>
    <lineage>
        <taxon>Eukaryota</taxon>
        <taxon>Metazoa</taxon>
        <taxon>Chordata</taxon>
        <taxon>Craniata</taxon>
        <taxon>Vertebrata</taxon>
        <taxon>Euteleostomi</taxon>
        <taxon>Actinopterygii</taxon>
        <taxon>Neopterygii</taxon>
        <taxon>Teleostei</taxon>
        <taxon>Ostariophysi</taxon>
        <taxon>Cypriniformes</taxon>
        <taxon>Cyprinidae</taxon>
        <taxon>Labeoninae</taxon>
        <taxon>Labeonini</taxon>
        <taxon>Cirrhinus</taxon>
    </lineage>
</organism>
<comment type="caution">
    <text evidence="2">The sequence shown here is derived from an EMBL/GenBank/DDBJ whole genome shotgun (WGS) entry which is preliminary data.</text>
</comment>
<name>A0ABD0PI57_CIRMR</name>
<accession>A0ABD0PI57</accession>
<dbReference type="InterPro" id="IPR000403">
    <property type="entry name" value="PI3/4_kinase_cat_dom"/>
</dbReference>
<keyword evidence="3" id="KW-1185">Reference proteome</keyword>
<feature type="non-terminal residue" evidence="2">
    <location>
        <position position="1"/>
    </location>
</feature>
<dbReference type="InterPro" id="IPR011009">
    <property type="entry name" value="Kinase-like_dom_sf"/>
</dbReference>
<feature type="domain" description="PI3K/PI4K catalytic" evidence="1">
    <location>
        <begin position="1"/>
        <end position="89"/>
    </location>
</feature>
<dbReference type="Gene3D" id="1.10.1070.11">
    <property type="entry name" value="Phosphatidylinositol 3-/4-kinase, catalytic domain"/>
    <property type="match status" value="1"/>
</dbReference>
<dbReference type="PANTHER" id="PTHR37079">
    <property type="entry name" value="SERINE/THREONINE-PROTEIN KINASE ATM"/>
    <property type="match status" value="1"/>
</dbReference>